<feature type="compositionally biased region" description="Polar residues" evidence="2">
    <location>
        <begin position="512"/>
        <end position="531"/>
    </location>
</feature>
<accession>A0A7G9WJM4</accession>
<gene>
    <name evidence="3" type="ORF">H6X83_04455</name>
</gene>
<feature type="compositionally biased region" description="Polar residues" evidence="2">
    <location>
        <begin position="397"/>
        <end position="406"/>
    </location>
</feature>
<feature type="coiled-coil region" evidence="1">
    <location>
        <begin position="314"/>
        <end position="341"/>
    </location>
</feature>
<dbReference type="Proteomes" id="UP000516046">
    <property type="component" value="Chromosome"/>
</dbReference>
<evidence type="ECO:0000313" key="3">
    <source>
        <dbReference type="EMBL" id="QNO18886.1"/>
    </source>
</evidence>
<keyword evidence="4" id="KW-1185">Reference proteome</keyword>
<dbReference type="RefSeq" id="WP_212507955.1">
    <property type="nucleotide sequence ID" value="NZ_CP060696.1"/>
</dbReference>
<feature type="compositionally biased region" description="Low complexity" evidence="2">
    <location>
        <begin position="413"/>
        <end position="435"/>
    </location>
</feature>
<proteinExistence type="predicted"/>
<evidence type="ECO:0000313" key="4">
    <source>
        <dbReference type="Proteomes" id="UP000516046"/>
    </source>
</evidence>
<dbReference type="AlphaFoldDB" id="A0A7G9WJM4"/>
<evidence type="ECO:0000256" key="2">
    <source>
        <dbReference type="SAM" id="MobiDB-lite"/>
    </source>
</evidence>
<dbReference type="KEGG" id="caml:H6X83_04455"/>
<keyword evidence="1" id="KW-0175">Coiled coil</keyword>
<name>A0A7G9WJM4_9FIRM</name>
<feature type="region of interest" description="Disordered" evidence="2">
    <location>
        <begin position="497"/>
        <end position="531"/>
    </location>
</feature>
<organism evidence="3 4">
    <name type="scientific">Caproicibacterium amylolyticum</name>
    <dbReference type="NCBI Taxonomy" id="2766537"/>
    <lineage>
        <taxon>Bacteria</taxon>
        <taxon>Bacillati</taxon>
        <taxon>Bacillota</taxon>
        <taxon>Clostridia</taxon>
        <taxon>Eubacteriales</taxon>
        <taxon>Oscillospiraceae</taxon>
        <taxon>Caproicibacterium</taxon>
    </lineage>
</organism>
<evidence type="ECO:0000256" key="1">
    <source>
        <dbReference type="SAM" id="Coils"/>
    </source>
</evidence>
<feature type="region of interest" description="Disordered" evidence="2">
    <location>
        <begin position="397"/>
        <end position="435"/>
    </location>
</feature>
<reference evidence="3 4" key="1">
    <citation type="submission" date="2020-08" db="EMBL/GenBank/DDBJ databases">
        <authorList>
            <person name="Ren C."/>
            <person name="Gu Y."/>
            <person name="Xu Y."/>
        </authorList>
    </citation>
    <scope>NUCLEOTIDE SEQUENCE [LARGE SCALE GENOMIC DNA]</scope>
    <source>
        <strain evidence="3 4">LBM18003</strain>
    </source>
</reference>
<sequence length="531" mass="59818">MISLFDLITKSGYEIQTIGNGTFPCTFMKNGDPTAILMPDFSLRMVSGLEQIKPELDSMVQFSLDNQGMESLGDGFKLSQYKSVYLTTTYDIENHRPLFNVYRLNGESMDLLFSSSEQEQATAAYAQQSGLVQGDVLKEHQQSKESRIQDFLRQLQTHGFHVQRSQEKEHRYEITDKNGKSVGFIGSDNRAVITSDDAHVRQRLSGLYQKAAAPEVAAEPQRLSHWRQLLQNIGYSVRTFFSRTGEQIDIQDAQHHAVASIGENQDIHFTEQATTGDRQHLSQVQEQFRSAFQTEVQRSAETQQVEQPTVQQVVQQSEQTVERVQENQQDITAEREVEETQEARQIQQTTVEEPVAEISAADAVVLTAAEAQTLAAMLYENRDVLENLDTGLVEKLSQQEAAQPQESKLPEKQQSAPQQLTPQQPVQAAAQPQARQLTAQEQQIQADFQKAYTLLQTMAGFESPQSASLTQTMIENYGTASPQEFQQKLVHGDYAKQPSLDQQLHSAKREAQQINNSRNQPQQVQSQERGV</sequence>
<protein>
    <submittedName>
        <fullName evidence="3">Uncharacterized protein</fullName>
    </submittedName>
</protein>
<dbReference type="EMBL" id="CP060696">
    <property type="protein sequence ID" value="QNO18886.1"/>
    <property type="molecule type" value="Genomic_DNA"/>
</dbReference>